<keyword evidence="2" id="KW-1185">Reference proteome</keyword>
<name>A0ACC2GXA2_DALPE</name>
<accession>A0ACC2GXA2</accession>
<evidence type="ECO:0000313" key="1">
    <source>
        <dbReference type="EMBL" id="KAJ8008142.1"/>
    </source>
</evidence>
<organism evidence="1 2">
    <name type="scientific">Dallia pectoralis</name>
    <name type="common">Alaska blackfish</name>
    <dbReference type="NCBI Taxonomy" id="75939"/>
    <lineage>
        <taxon>Eukaryota</taxon>
        <taxon>Metazoa</taxon>
        <taxon>Chordata</taxon>
        <taxon>Craniata</taxon>
        <taxon>Vertebrata</taxon>
        <taxon>Euteleostomi</taxon>
        <taxon>Actinopterygii</taxon>
        <taxon>Neopterygii</taxon>
        <taxon>Teleostei</taxon>
        <taxon>Protacanthopterygii</taxon>
        <taxon>Esociformes</taxon>
        <taxon>Umbridae</taxon>
        <taxon>Dallia</taxon>
    </lineage>
</organism>
<reference evidence="1" key="1">
    <citation type="submission" date="2021-05" db="EMBL/GenBank/DDBJ databases">
        <authorList>
            <person name="Pan Q."/>
            <person name="Jouanno E."/>
            <person name="Zahm M."/>
            <person name="Klopp C."/>
            <person name="Cabau C."/>
            <person name="Louis A."/>
            <person name="Berthelot C."/>
            <person name="Parey E."/>
            <person name="Roest Crollius H."/>
            <person name="Montfort J."/>
            <person name="Robinson-Rechavi M."/>
            <person name="Bouchez O."/>
            <person name="Lampietro C."/>
            <person name="Lopez Roques C."/>
            <person name="Donnadieu C."/>
            <person name="Postlethwait J."/>
            <person name="Bobe J."/>
            <person name="Dillon D."/>
            <person name="Chandos A."/>
            <person name="von Hippel F."/>
            <person name="Guiguen Y."/>
        </authorList>
    </citation>
    <scope>NUCLEOTIDE SEQUENCE</scope>
    <source>
        <strain evidence="1">YG-Jan2019</strain>
    </source>
</reference>
<gene>
    <name evidence="1" type="ORF">DPEC_G00101700</name>
</gene>
<dbReference type="EMBL" id="CM055735">
    <property type="protein sequence ID" value="KAJ8008142.1"/>
    <property type="molecule type" value="Genomic_DNA"/>
</dbReference>
<evidence type="ECO:0000313" key="2">
    <source>
        <dbReference type="Proteomes" id="UP001157502"/>
    </source>
</evidence>
<dbReference type="Proteomes" id="UP001157502">
    <property type="component" value="Chromosome 8"/>
</dbReference>
<sequence>MSIDTFHQRNPRRNTRRCITTAVGQLINFVGRKTCLWADSTDSSYDHVNRKCRQTQVYNSNPALFCRPTTSTHAAMDLYKISTLKILYNGDVVCRIDAMKAPQ</sequence>
<proteinExistence type="predicted"/>
<comment type="caution">
    <text evidence="1">The sequence shown here is derived from an EMBL/GenBank/DDBJ whole genome shotgun (WGS) entry which is preliminary data.</text>
</comment>
<protein>
    <submittedName>
        <fullName evidence="1">Uncharacterized protein</fullName>
    </submittedName>
</protein>